<dbReference type="SUPFAM" id="SSF49344">
    <property type="entry name" value="CBD9-like"/>
    <property type="match status" value="1"/>
</dbReference>
<dbReference type="GO" id="GO:0031176">
    <property type="term" value="F:endo-1,4-beta-xylanase activity"/>
    <property type="evidence" value="ECO:0007669"/>
    <property type="project" value="UniProtKB-EC"/>
</dbReference>
<dbReference type="Gene3D" id="3.20.20.80">
    <property type="entry name" value="Glycosidases"/>
    <property type="match status" value="1"/>
</dbReference>
<evidence type="ECO:0000259" key="13">
    <source>
        <dbReference type="PROSITE" id="PS51272"/>
    </source>
</evidence>
<dbReference type="InterPro" id="IPR001119">
    <property type="entry name" value="SLH_dom"/>
</dbReference>
<name>A0A3D9RK87_9BACL</name>
<dbReference type="PROSITE" id="PS51272">
    <property type="entry name" value="SLH"/>
    <property type="match status" value="3"/>
</dbReference>
<comment type="caution">
    <text evidence="15">The sequence shown here is derived from an EMBL/GenBank/DDBJ whole genome shotgun (WGS) entry which is preliminary data.</text>
</comment>
<evidence type="ECO:0000313" key="16">
    <source>
        <dbReference type="Proteomes" id="UP000256304"/>
    </source>
</evidence>
<evidence type="ECO:0000256" key="1">
    <source>
        <dbReference type="ARBA" id="ARBA00000681"/>
    </source>
</evidence>
<dbReference type="PANTHER" id="PTHR31490">
    <property type="entry name" value="GLYCOSYL HYDROLASE"/>
    <property type="match status" value="1"/>
</dbReference>
<dbReference type="Gene3D" id="2.60.40.1190">
    <property type="match status" value="1"/>
</dbReference>
<evidence type="ECO:0000256" key="9">
    <source>
        <dbReference type="ARBA" id="ARBA00023326"/>
    </source>
</evidence>
<evidence type="ECO:0000256" key="12">
    <source>
        <dbReference type="SAM" id="SignalP"/>
    </source>
</evidence>
<dbReference type="EMBL" id="QTTN01000021">
    <property type="protein sequence ID" value="REE80157.1"/>
    <property type="molecule type" value="Genomic_DNA"/>
</dbReference>
<dbReference type="InterPro" id="IPR008979">
    <property type="entry name" value="Galactose-bd-like_sf"/>
</dbReference>
<evidence type="ECO:0000259" key="14">
    <source>
        <dbReference type="PROSITE" id="PS51760"/>
    </source>
</evidence>
<evidence type="ECO:0000256" key="3">
    <source>
        <dbReference type="ARBA" id="ARBA00007495"/>
    </source>
</evidence>
<comment type="catalytic activity">
    <reaction evidence="1 11">
        <text>Endohydrolysis of (1-&gt;4)-beta-D-xylosidic linkages in xylans.</text>
        <dbReference type="EC" id="3.2.1.8"/>
    </reaction>
</comment>
<protein>
    <recommendedName>
        <fullName evidence="11">Beta-xylanase</fullName>
        <ecNumber evidence="11">3.2.1.8</ecNumber>
    </recommendedName>
</protein>
<dbReference type="OrthoDB" id="9809277at2"/>
<feature type="domain" description="SLH" evidence="13">
    <location>
        <begin position="1518"/>
        <end position="1581"/>
    </location>
</feature>
<comment type="similarity">
    <text evidence="3 11">Belongs to the glycosyl hydrolase 10 (cellulase F) family.</text>
</comment>
<feature type="domain" description="SLH" evidence="13">
    <location>
        <begin position="1645"/>
        <end position="1699"/>
    </location>
</feature>
<keyword evidence="8 11" id="KW-0326">Glycosidase</keyword>
<dbReference type="PRINTS" id="PR00134">
    <property type="entry name" value="GLHYDRLASE10"/>
</dbReference>
<evidence type="ECO:0000256" key="8">
    <source>
        <dbReference type="ARBA" id="ARBA00023295"/>
    </source>
</evidence>
<dbReference type="EC" id="3.2.1.8" evidence="11"/>
<evidence type="ECO:0000256" key="4">
    <source>
        <dbReference type="ARBA" id="ARBA00022651"/>
    </source>
</evidence>
<dbReference type="Pfam" id="PF00395">
    <property type="entry name" value="SLH"/>
    <property type="match status" value="3"/>
</dbReference>
<dbReference type="GO" id="GO:0030246">
    <property type="term" value="F:carbohydrate binding"/>
    <property type="evidence" value="ECO:0007669"/>
    <property type="project" value="InterPro"/>
</dbReference>
<keyword evidence="4 15" id="KW-0858">Xylan degradation</keyword>
<dbReference type="SMART" id="SM00633">
    <property type="entry name" value="Glyco_10"/>
    <property type="match status" value="1"/>
</dbReference>
<comment type="pathway">
    <text evidence="2">Glycan degradation; xylan degradation.</text>
</comment>
<evidence type="ECO:0000256" key="10">
    <source>
        <dbReference type="PROSITE-ProRule" id="PRU10061"/>
    </source>
</evidence>
<feature type="domain" description="GH10" evidence="14">
    <location>
        <begin position="708"/>
        <end position="1069"/>
    </location>
</feature>
<evidence type="ECO:0000256" key="6">
    <source>
        <dbReference type="ARBA" id="ARBA00022801"/>
    </source>
</evidence>
<feature type="active site" description="Nucleophile" evidence="10">
    <location>
        <position position="991"/>
    </location>
</feature>
<dbReference type="Pfam" id="PF06452">
    <property type="entry name" value="CBM9_1"/>
    <property type="match status" value="1"/>
</dbReference>
<evidence type="ECO:0000256" key="7">
    <source>
        <dbReference type="ARBA" id="ARBA00023277"/>
    </source>
</evidence>
<dbReference type="SUPFAM" id="SSF49785">
    <property type="entry name" value="Galactose-binding domain-like"/>
    <property type="match status" value="1"/>
</dbReference>
<organism evidence="15 16">
    <name type="scientific">Paenibacillus taihuensis</name>
    <dbReference type="NCBI Taxonomy" id="1156355"/>
    <lineage>
        <taxon>Bacteria</taxon>
        <taxon>Bacillati</taxon>
        <taxon>Bacillota</taxon>
        <taxon>Bacilli</taxon>
        <taxon>Bacillales</taxon>
        <taxon>Paenibacillaceae</taxon>
        <taxon>Paenibacillus</taxon>
    </lineage>
</organism>
<dbReference type="PROSITE" id="PS00591">
    <property type="entry name" value="GH10_1"/>
    <property type="match status" value="1"/>
</dbReference>
<accession>A0A3D9RK87</accession>
<dbReference type="Gene3D" id="2.60.120.260">
    <property type="entry name" value="Galactose-binding domain-like"/>
    <property type="match status" value="2"/>
</dbReference>
<evidence type="ECO:0000313" key="15">
    <source>
        <dbReference type="EMBL" id="REE80157.1"/>
    </source>
</evidence>
<keyword evidence="6 11" id="KW-0378">Hydrolase</keyword>
<dbReference type="RefSeq" id="WP_116190326.1">
    <property type="nucleotide sequence ID" value="NZ_QTTN01000021.1"/>
</dbReference>
<dbReference type="InterPro" id="IPR017853">
    <property type="entry name" value="GH"/>
</dbReference>
<dbReference type="PROSITE" id="PS51760">
    <property type="entry name" value="GH10_2"/>
    <property type="match status" value="1"/>
</dbReference>
<keyword evidence="16" id="KW-1185">Reference proteome</keyword>
<gene>
    <name evidence="15" type="ORF">A8990_1216</name>
</gene>
<dbReference type="UniPathway" id="UPA00114"/>
<proteinExistence type="inferred from homology"/>
<dbReference type="InterPro" id="IPR044846">
    <property type="entry name" value="GH10"/>
</dbReference>
<evidence type="ECO:0000256" key="11">
    <source>
        <dbReference type="RuleBase" id="RU361174"/>
    </source>
</evidence>
<dbReference type="SUPFAM" id="SSF51445">
    <property type="entry name" value="(Trans)glycosidases"/>
    <property type="match status" value="1"/>
</dbReference>
<keyword evidence="9 11" id="KW-0624">Polysaccharide degradation</keyword>
<dbReference type="PANTHER" id="PTHR31490:SF88">
    <property type="entry name" value="BETA-XYLANASE"/>
    <property type="match status" value="1"/>
</dbReference>
<dbReference type="GO" id="GO:0045493">
    <property type="term" value="P:xylan catabolic process"/>
    <property type="evidence" value="ECO:0007669"/>
    <property type="project" value="UniProtKB-UniPathway"/>
</dbReference>
<evidence type="ECO:0000256" key="2">
    <source>
        <dbReference type="ARBA" id="ARBA00004851"/>
    </source>
</evidence>
<reference evidence="15 16" key="1">
    <citation type="submission" date="2018-08" db="EMBL/GenBank/DDBJ databases">
        <title>Genomic Encyclopedia of Type Strains, Phase III (KMG-III): the genomes of soil and plant-associated and newly described type strains.</title>
        <authorList>
            <person name="Whitman W."/>
        </authorList>
    </citation>
    <scope>NUCLEOTIDE SEQUENCE [LARGE SCALE GENOMIC DNA]</scope>
    <source>
        <strain evidence="15 16">CGMCC 1.10966</strain>
    </source>
</reference>
<evidence type="ECO:0000256" key="5">
    <source>
        <dbReference type="ARBA" id="ARBA00022729"/>
    </source>
</evidence>
<dbReference type="Proteomes" id="UP000256304">
    <property type="component" value="Unassembled WGS sequence"/>
</dbReference>
<feature type="domain" description="SLH" evidence="13">
    <location>
        <begin position="1583"/>
        <end position="1642"/>
    </location>
</feature>
<dbReference type="Pfam" id="PF00331">
    <property type="entry name" value="Glyco_hydro_10"/>
    <property type="match status" value="1"/>
</dbReference>
<dbReference type="InterPro" id="IPR031158">
    <property type="entry name" value="GH10_AS"/>
</dbReference>
<keyword evidence="5 12" id="KW-0732">Signal</keyword>
<feature type="signal peptide" evidence="12">
    <location>
        <begin position="1"/>
        <end position="30"/>
    </location>
</feature>
<dbReference type="InterPro" id="IPR001000">
    <property type="entry name" value="GH10_dom"/>
</dbReference>
<sequence length="1699" mass="179031">MNRRFKKIIMLLLAAALFVPQLWSAPSAEAADNSNGSTVVWSIDANQLVVPGTTGNDQYLGNGNYQPGVQLADTGSSKMAMYADGSLGINPSGGTYKAINIQTGTAVGGTNYYTNSGFVAEANKTYTITFNAYVADGTGQVRARGNNSGDWASTSISTTPTPVTYTWTQAATGGNLQIDTGSTAQDTVVYITDMQITTPSTDDSGGTTEPGTTVYDMQTDAALANGWGSSTVLKQAGVAAVVSGSAGSYILSLTGRGADWHGVDLSKVGLGISAGTDYTFTVNGTTSQGTIVKLAQNGGNYTTYASQTVGADGNYSLTFTKAGADITTDIRVQTEGSTPDFTISSIVVTSKPGDLPPPAAIPGLGSVPGLTIGDGSSWAGANLMMGINASQWPFSAGTLAAFTPAKGATYHLSFNVTSSGATGFRVRWITKDDGGTYTQADVDAVNAHKYTADQTASVVPAYFENTISDGQTQTYNVDFTMDGSQAAGGLIGSIGIRGQAGSKAFSINTLTVKDAGGNTLVNYDKSGPVPAGWALDMTKVNPAYASTLSDASAGLTSTDGTTYVPGVTLVNPADTLLAVSGSAFQLWAPTGKNKYKGAKFATGTAAGGTAAQDGFIAYPGLTYTVSFMASVDDSASGQVRFNPNNTSNPGVWPSTATINRTPKLIKFAWTQKSGGGDFLLETGSTAEGNKLSITDLKIEIGDTANVFNPDIALLDKIKASPIYSGYLMGNIINPAFMNDPFMSVLKSQFSVVTPENALKPSSLIGTSDKTKSVEQLNFTEADTELQSAIDNGLLIHGHTLVWHDQSIPWLNNDKISDSDSTLSNPGLTAAGAYANMNDYIKAVLTHFDGKFNASTQNIISWDVVNEAMGNTVRNSNLDPKDWHSYLKSTPWLAATDVNYVEQAFKDARAAEPNYDVLLYYNDFSMDDQTKAGAVRDMVKDINDRWAEDHPGKQLIQGVGLQEHNGLGTNPGNTRKTLQMFKDIGVKVSISELDISAGSGGQQSVTQAQDQAAQYARLMQVYTHPDFANTVQRISIWGLTDTASWHAPESPLLFDGNLYPKDAFRAVINPAEYLAYYAALEHPKKPEGKLATAAKGTPAVDGIMDDIWTTTPSIPINVKQAGNTKTGTIMPAATARMLWDNANLYVFAKVTKDPSEPLDKTPTNAYEQDSFEVVVDLLNGSSSTYSDAAGHYRVRYDGVASVDSGMSDTQGKTTTVTSSTTFDEETNSYTVEMKIPFVQISPEVGTQMGFDVQVNDAKAGSRIGAFAWNDATGTAYQDLFKIGTLQLAAAPSAGPSTGPSTPIIPSEPPIGQSDGKVTITPTVEVKDGKATSSISSSNLNKALELAPVNAQGKKQVTVEIPAQAGSTSYEVKLPTSNLKDSGTTVLSIKTENGTIDLPGNMLSNTDVGNADAVAVHMSKASTAGLSDEIRKQIGDKPVINLEVSVGDKVVAWNNPNVPVTVSVPYKPTAEELSNPDDIIIWYIDGNGVATPVSNARYDAASGTVIFKTTHFSNYAVAFVEKTFEDLASVPWAKQAIESMAARDVIKGISANSFSPAASIKRADFIALLVRVLELKGTGNNEAMFSDVKNTAYYINELVIAKELGITTGYGVNTFKPDSAITRQEMMVLTTRALAAAGKKIAVSGNLDAYADAASISGFAKDSAMALVKSGIVNGKNGKIAPNDSLTRAEAAVILYRIWNL</sequence>
<keyword evidence="7 11" id="KW-0119">Carbohydrate metabolism</keyword>
<dbReference type="InterPro" id="IPR010502">
    <property type="entry name" value="Carb-bd_dom_fam9"/>
</dbReference>
<feature type="chain" id="PRO_5017596346" description="Beta-xylanase" evidence="12">
    <location>
        <begin position="31"/>
        <end position="1699"/>
    </location>
</feature>